<accession>A0A1G8SC17</accession>
<evidence type="ECO:0000313" key="2">
    <source>
        <dbReference type="Proteomes" id="UP000199527"/>
    </source>
</evidence>
<dbReference type="InterPro" id="IPR036188">
    <property type="entry name" value="FAD/NAD-bd_sf"/>
</dbReference>
<reference evidence="2" key="1">
    <citation type="submission" date="2016-10" db="EMBL/GenBank/DDBJ databases">
        <authorList>
            <person name="Varghese N."/>
            <person name="Submissions S."/>
        </authorList>
    </citation>
    <scope>NUCLEOTIDE SEQUENCE [LARGE SCALE GENOMIC DNA]</scope>
    <source>
        <strain evidence="2">DSM 23317</strain>
    </source>
</reference>
<dbReference type="Proteomes" id="UP000199527">
    <property type="component" value="Unassembled WGS sequence"/>
</dbReference>
<proteinExistence type="predicted"/>
<dbReference type="PANTHER" id="PTHR42877:SF4">
    <property type="entry name" value="FAD_NAD(P)-BINDING DOMAIN-CONTAINING PROTEIN-RELATED"/>
    <property type="match status" value="1"/>
</dbReference>
<dbReference type="AlphaFoldDB" id="A0A1G8SC17"/>
<gene>
    <name evidence="1" type="ORF">SAMN04488540_106134</name>
</gene>
<sequence length="144" mass="16633">MVVIGEEGGTIEQQWRHKVQAYRSMLIPGFPNLFLMLGPNTPIGNFSVIAMSEVQMDYLLQLIQQWQQRHFDAVSARTSAMEAFNHTLKTAMKDTVWLGVCQSWYLDPDGDPAIWPFSWQRWVDEVAAPQMAHLRLHQYSNEPI</sequence>
<dbReference type="Gene3D" id="3.50.50.60">
    <property type="entry name" value="FAD/NAD(P)-binding domain"/>
    <property type="match status" value="1"/>
</dbReference>
<organism evidence="1 2">
    <name type="scientific">Ferrimonas sediminum</name>
    <dbReference type="NCBI Taxonomy" id="718193"/>
    <lineage>
        <taxon>Bacteria</taxon>
        <taxon>Pseudomonadati</taxon>
        <taxon>Pseudomonadota</taxon>
        <taxon>Gammaproteobacteria</taxon>
        <taxon>Alteromonadales</taxon>
        <taxon>Ferrimonadaceae</taxon>
        <taxon>Ferrimonas</taxon>
    </lineage>
</organism>
<name>A0A1G8SC17_9GAMM</name>
<dbReference type="SUPFAM" id="SSF51905">
    <property type="entry name" value="FAD/NAD(P)-binding domain"/>
    <property type="match status" value="1"/>
</dbReference>
<keyword evidence="2" id="KW-1185">Reference proteome</keyword>
<dbReference type="InterPro" id="IPR051209">
    <property type="entry name" value="FAD-bind_Monooxygenase_sf"/>
</dbReference>
<protein>
    <submittedName>
        <fullName evidence="1">Uncharacterized protein</fullName>
    </submittedName>
</protein>
<dbReference type="PANTHER" id="PTHR42877">
    <property type="entry name" value="L-ORNITHINE N(5)-MONOOXYGENASE-RELATED"/>
    <property type="match status" value="1"/>
</dbReference>
<dbReference type="RefSeq" id="WP_245709912.1">
    <property type="nucleotide sequence ID" value="NZ_FNEM01000006.1"/>
</dbReference>
<dbReference type="EMBL" id="FNEM01000006">
    <property type="protein sequence ID" value="SDJ26733.1"/>
    <property type="molecule type" value="Genomic_DNA"/>
</dbReference>
<evidence type="ECO:0000313" key="1">
    <source>
        <dbReference type="EMBL" id="SDJ26733.1"/>
    </source>
</evidence>